<evidence type="ECO:0000313" key="2">
    <source>
        <dbReference type="EMBL" id="ARW49404.1"/>
    </source>
</evidence>
<evidence type="ECO:0000313" key="3">
    <source>
        <dbReference type="Proteomes" id="UP000196205"/>
    </source>
</evidence>
<reference evidence="2 3" key="1">
    <citation type="submission" date="2017-05" db="EMBL/GenBank/DDBJ databases">
        <title>Genome sequence of Acetobacter pasteurianus subsp. pasteurianus strain SRCM101342.</title>
        <authorList>
            <person name="Cho S.H."/>
        </authorList>
    </citation>
    <scope>NUCLEOTIDE SEQUENCE [LARGE SCALE GENOMIC DNA]</scope>
    <source>
        <strain evidence="2 3">SRCM101342</strain>
        <plasmid evidence="3">pap1342-3</plasmid>
    </source>
</reference>
<keyword evidence="1" id="KW-0812">Transmembrane</keyword>
<organism evidence="2 3">
    <name type="scientific">Acetobacter pasteurianus subsp. pasteurianus</name>
    <dbReference type="NCBI Taxonomy" id="481145"/>
    <lineage>
        <taxon>Bacteria</taxon>
        <taxon>Pseudomonadati</taxon>
        <taxon>Pseudomonadota</taxon>
        <taxon>Alphaproteobacteria</taxon>
        <taxon>Acetobacterales</taxon>
        <taxon>Acetobacteraceae</taxon>
        <taxon>Acetobacter</taxon>
    </lineage>
</organism>
<geneLocation type="plasmid" evidence="3">
    <name>pap1342-3</name>
</geneLocation>
<name>A0A1Y0YAI0_ACEPA</name>
<proteinExistence type="predicted"/>
<accession>A0A1Y0YAI0</accession>
<dbReference type="AlphaFoldDB" id="A0A1Y0YAI0"/>
<dbReference type="Proteomes" id="UP000196205">
    <property type="component" value="Plasmid pAP1342-3"/>
</dbReference>
<evidence type="ECO:0000256" key="1">
    <source>
        <dbReference type="SAM" id="Phobius"/>
    </source>
</evidence>
<keyword evidence="1" id="KW-1133">Transmembrane helix</keyword>
<sequence>MFCQPNYPVTYGAVTKSGFAHLGIVWCTRWTMVKLIVLVIALGRRDANEVYDDANRCI</sequence>
<keyword evidence="1" id="KW-0472">Membrane</keyword>
<gene>
    <name evidence="2" type="ORF">S1001342_03114</name>
</gene>
<protein>
    <submittedName>
        <fullName evidence="2">Uncharacterized protein</fullName>
    </submittedName>
</protein>
<dbReference type="EMBL" id="CP021512">
    <property type="protein sequence ID" value="ARW49404.1"/>
    <property type="molecule type" value="Genomic_DNA"/>
</dbReference>
<feature type="transmembrane region" description="Helical" evidence="1">
    <location>
        <begin position="20"/>
        <end position="42"/>
    </location>
</feature>
<keyword evidence="2" id="KW-0614">Plasmid</keyword>